<protein>
    <submittedName>
        <fullName evidence="2">Ubiquitin-like domain-containing protein</fullName>
    </submittedName>
</protein>
<dbReference type="Pfam" id="PF11976">
    <property type="entry name" value="Rad60-SLD"/>
    <property type="match status" value="1"/>
</dbReference>
<name>A0AAD8IS91_9APIA</name>
<keyword evidence="3" id="KW-1185">Reference proteome</keyword>
<dbReference type="Proteomes" id="UP001237642">
    <property type="component" value="Unassembled WGS sequence"/>
</dbReference>
<organism evidence="2 3">
    <name type="scientific">Heracleum sosnowskyi</name>
    <dbReference type="NCBI Taxonomy" id="360622"/>
    <lineage>
        <taxon>Eukaryota</taxon>
        <taxon>Viridiplantae</taxon>
        <taxon>Streptophyta</taxon>
        <taxon>Embryophyta</taxon>
        <taxon>Tracheophyta</taxon>
        <taxon>Spermatophyta</taxon>
        <taxon>Magnoliopsida</taxon>
        <taxon>eudicotyledons</taxon>
        <taxon>Gunneridae</taxon>
        <taxon>Pentapetalae</taxon>
        <taxon>asterids</taxon>
        <taxon>campanulids</taxon>
        <taxon>Apiales</taxon>
        <taxon>Apiaceae</taxon>
        <taxon>Apioideae</taxon>
        <taxon>apioid superclade</taxon>
        <taxon>Tordylieae</taxon>
        <taxon>Tordyliinae</taxon>
        <taxon>Heracleum</taxon>
    </lineage>
</organism>
<dbReference type="SUPFAM" id="SSF54236">
    <property type="entry name" value="Ubiquitin-like"/>
    <property type="match status" value="1"/>
</dbReference>
<reference evidence="2" key="1">
    <citation type="submission" date="2023-02" db="EMBL/GenBank/DDBJ databases">
        <title>Genome of toxic invasive species Heracleum sosnowskyi carries increased number of genes despite the absence of recent whole-genome duplications.</title>
        <authorList>
            <person name="Schelkunov M."/>
            <person name="Shtratnikova V."/>
            <person name="Makarenko M."/>
            <person name="Klepikova A."/>
            <person name="Omelchenko D."/>
            <person name="Novikova G."/>
            <person name="Obukhova E."/>
            <person name="Bogdanov V."/>
            <person name="Penin A."/>
            <person name="Logacheva M."/>
        </authorList>
    </citation>
    <scope>NUCLEOTIDE SEQUENCE</scope>
    <source>
        <strain evidence="2">Hsosn_3</strain>
        <tissue evidence="2">Leaf</tissue>
    </source>
</reference>
<dbReference type="PANTHER" id="PTHR10562">
    <property type="entry name" value="SMALL UBIQUITIN-RELATED MODIFIER"/>
    <property type="match status" value="1"/>
</dbReference>
<dbReference type="AlphaFoldDB" id="A0AAD8IS91"/>
<sequence length="119" mass="14296">MYRMSEEETESEDDLRHSFLKYFCRSRVKEEEDEKVTLRVQQEGTVDFYFTMKRKDPLRKLMMAYCERRKLGDYRSLRFHLNGDRITGDQTPNQLELENADVIDAWSDQMGGAPFSYFK</sequence>
<proteinExistence type="predicted"/>
<dbReference type="InterPro" id="IPR029071">
    <property type="entry name" value="Ubiquitin-like_domsf"/>
</dbReference>
<dbReference type="Gene3D" id="3.10.20.90">
    <property type="entry name" value="Phosphatidylinositol 3-kinase Catalytic Subunit, Chain A, domain 1"/>
    <property type="match status" value="1"/>
</dbReference>
<reference evidence="2" key="2">
    <citation type="submission" date="2023-05" db="EMBL/GenBank/DDBJ databases">
        <authorList>
            <person name="Schelkunov M.I."/>
        </authorList>
    </citation>
    <scope>NUCLEOTIDE SEQUENCE</scope>
    <source>
        <strain evidence="2">Hsosn_3</strain>
        <tissue evidence="2">Leaf</tissue>
    </source>
</reference>
<evidence type="ECO:0000313" key="3">
    <source>
        <dbReference type="Proteomes" id="UP001237642"/>
    </source>
</evidence>
<accession>A0AAD8IS91</accession>
<comment type="caution">
    <text evidence="2">The sequence shown here is derived from an EMBL/GenBank/DDBJ whole genome shotgun (WGS) entry which is preliminary data.</text>
</comment>
<dbReference type="EMBL" id="JAUIZM010000004">
    <property type="protein sequence ID" value="KAK1390218.1"/>
    <property type="molecule type" value="Genomic_DNA"/>
</dbReference>
<evidence type="ECO:0000313" key="2">
    <source>
        <dbReference type="EMBL" id="KAK1390218.1"/>
    </source>
</evidence>
<evidence type="ECO:0000259" key="1">
    <source>
        <dbReference type="Pfam" id="PF11976"/>
    </source>
</evidence>
<dbReference type="InterPro" id="IPR022617">
    <property type="entry name" value="Rad60/SUMO-like_dom"/>
</dbReference>
<dbReference type="CDD" id="cd01763">
    <property type="entry name" value="Ubl_SUMO_like"/>
    <property type="match status" value="1"/>
</dbReference>
<gene>
    <name evidence="2" type="ORF">POM88_018396</name>
</gene>
<feature type="domain" description="Rad60/SUMO-like" evidence="1">
    <location>
        <begin position="40"/>
        <end position="105"/>
    </location>
</feature>